<dbReference type="AlphaFoldDB" id="A0A0G4K695"/>
<keyword evidence="5" id="KW-0408">Iron</keyword>
<feature type="domain" description="Radical SAM core" evidence="8">
    <location>
        <begin position="4"/>
        <end position="224"/>
    </location>
</feature>
<evidence type="ECO:0000256" key="4">
    <source>
        <dbReference type="ARBA" id="ARBA00022723"/>
    </source>
</evidence>
<keyword evidence="10" id="KW-1185">Reference proteome</keyword>
<evidence type="ECO:0000256" key="6">
    <source>
        <dbReference type="ARBA" id="ARBA00023014"/>
    </source>
</evidence>
<keyword evidence="7" id="KW-0501">Molybdenum cofactor biosynthesis</keyword>
<dbReference type="PROSITE" id="PS51918">
    <property type="entry name" value="RADICAL_SAM"/>
    <property type="match status" value="1"/>
</dbReference>
<dbReference type="RefSeq" id="WP_048594291.1">
    <property type="nucleotide sequence ID" value="NZ_CVLB01000001.1"/>
</dbReference>
<dbReference type="InterPro" id="IPR013785">
    <property type="entry name" value="Aldolase_TIM"/>
</dbReference>
<evidence type="ECO:0000256" key="3">
    <source>
        <dbReference type="ARBA" id="ARBA00022691"/>
    </source>
</evidence>
<gene>
    <name evidence="9" type="ORF">BRSU_1128</name>
</gene>
<evidence type="ECO:0000256" key="1">
    <source>
        <dbReference type="ARBA" id="ARBA00001966"/>
    </source>
</evidence>
<dbReference type="SMART" id="SM00729">
    <property type="entry name" value="Elp3"/>
    <property type="match status" value="1"/>
</dbReference>
<dbReference type="PANTHER" id="PTHR22960:SF0">
    <property type="entry name" value="MOLYBDENUM COFACTOR BIOSYNTHESIS PROTEIN 1"/>
    <property type="match status" value="1"/>
</dbReference>
<dbReference type="InterPro" id="IPR058240">
    <property type="entry name" value="rSAM_sf"/>
</dbReference>
<keyword evidence="6" id="KW-0411">Iron-sulfur</keyword>
<dbReference type="EMBL" id="CVLB01000001">
    <property type="protein sequence ID" value="CRF32948.1"/>
    <property type="molecule type" value="Genomic_DNA"/>
</dbReference>
<evidence type="ECO:0000313" key="9">
    <source>
        <dbReference type="EMBL" id="CRF32948.1"/>
    </source>
</evidence>
<dbReference type="InterPro" id="IPR050105">
    <property type="entry name" value="MoCo_biosynth_MoaA/MoaC"/>
</dbReference>
<protein>
    <submittedName>
        <fullName evidence="9">Molybdenum cofactor biosynthesis protein MoeA</fullName>
    </submittedName>
</protein>
<keyword evidence="2" id="KW-0004">4Fe-4S</keyword>
<comment type="cofactor">
    <cofactor evidence="1">
        <name>[4Fe-4S] cluster</name>
        <dbReference type="ChEBI" id="CHEBI:49883"/>
    </cofactor>
</comment>
<dbReference type="InterPro" id="IPR006638">
    <property type="entry name" value="Elp3/MiaA/NifB-like_rSAM"/>
</dbReference>
<accession>A0A0G4K695</accession>
<evidence type="ECO:0000256" key="2">
    <source>
        <dbReference type="ARBA" id="ARBA00022485"/>
    </source>
</evidence>
<dbReference type="GO" id="GO:0061798">
    <property type="term" value="F:GTP 3',8'-cyclase activity"/>
    <property type="evidence" value="ECO:0007669"/>
    <property type="project" value="TreeGrafter"/>
</dbReference>
<dbReference type="GO" id="GO:0061799">
    <property type="term" value="F:cyclic pyranopterin monophosphate synthase activity"/>
    <property type="evidence" value="ECO:0007669"/>
    <property type="project" value="TreeGrafter"/>
</dbReference>
<dbReference type="SFLD" id="SFLDG01386">
    <property type="entry name" value="main_SPASM_domain-containing"/>
    <property type="match status" value="1"/>
</dbReference>
<dbReference type="Gene3D" id="3.20.20.70">
    <property type="entry name" value="Aldolase class I"/>
    <property type="match status" value="1"/>
</dbReference>
<evidence type="ECO:0000256" key="7">
    <source>
        <dbReference type="ARBA" id="ARBA00023150"/>
    </source>
</evidence>
<dbReference type="InterPro" id="IPR000385">
    <property type="entry name" value="MoaA_NifB_PqqE_Fe-S-bd_CS"/>
</dbReference>
<dbReference type="InterPro" id="IPR007197">
    <property type="entry name" value="rSAM"/>
</dbReference>
<dbReference type="CDD" id="cd01335">
    <property type="entry name" value="Radical_SAM"/>
    <property type="match status" value="1"/>
</dbReference>
<dbReference type="Pfam" id="PF04055">
    <property type="entry name" value="Radical_SAM"/>
    <property type="match status" value="1"/>
</dbReference>
<dbReference type="OrthoDB" id="9763993at2"/>
<name>A0A0G4K695_9SPIR</name>
<reference evidence="10" key="1">
    <citation type="submission" date="2015-04" db="EMBL/GenBank/DDBJ databases">
        <authorList>
            <person name="Mushtaq Mamoona"/>
        </authorList>
    </citation>
    <scope>NUCLEOTIDE SEQUENCE [LARGE SCALE GENOMIC DNA]</scope>
    <source>
        <strain evidence="10">AN4859/03</strain>
    </source>
</reference>
<evidence type="ECO:0000256" key="5">
    <source>
        <dbReference type="ARBA" id="ARBA00023004"/>
    </source>
</evidence>
<proteinExistence type="predicted"/>
<keyword evidence="4" id="KW-0479">Metal-binding</keyword>
<sequence length="265" mass="30044">MLDSFNREINYIRVSVTDRCNLRCVYCMPEDGIIKKTHSQILSYEQIYNVVKEASELGVKKVRITGGEPLVRKNIDELVSMIRTIDKVEIIAMTTNAVFLGSIAEKLKNAGLDSINISLDTLDSERYKYITRGGSIYDAMKGIKKASELGFQLKINVVVYDDKSREELPLLKKYAESINAKLQTIEYYNLNSQKKDSIDYDRPARCKYCNRIRLLSDGYLLSCLHSNIKFKVDFDDIRGSIIKCIEGKPENGAYSDAESLSMIGG</sequence>
<dbReference type="PROSITE" id="PS01305">
    <property type="entry name" value="MOAA_NIFB_PQQE"/>
    <property type="match status" value="1"/>
</dbReference>
<dbReference type="SUPFAM" id="SSF102114">
    <property type="entry name" value="Radical SAM enzymes"/>
    <property type="match status" value="1"/>
</dbReference>
<organism evidence="9 10">
    <name type="scientific">Brachyspira suanatina</name>
    <dbReference type="NCBI Taxonomy" id="381802"/>
    <lineage>
        <taxon>Bacteria</taxon>
        <taxon>Pseudomonadati</taxon>
        <taxon>Spirochaetota</taxon>
        <taxon>Spirochaetia</taxon>
        <taxon>Brachyspirales</taxon>
        <taxon>Brachyspiraceae</taxon>
        <taxon>Brachyspira</taxon>
    </lineage>
</organism>
<evidence type="ECO:0000313" key="10">
    <source>
        <dbReference type="Proteomes" id="UP000043763"/>
    </source>
</evidence>
<dbReference type="PANTHER" id="PTHR22960">
    <property type="entry name" value="MOLYBDOPTERIN COFACTOR SYNTHESIS PROTEIN A"/>
    <property type="match status" value="1"/>
</dbReference>
<dbReference type="SFLD" id="SFLDS00029">
    <property type="entry name" value="Radical_SAM"/>
    <property type="match status" value="1"/>
</dbReference>
<dbReference type="GO" id="GO:0046872">
    <property type="term" value="F:metal ion binding"/>
    <property type="evidence" value="ECO:0007669"/>
    <property type="project" value="UniProtKB-KW"/>
</dbReference>
<evidence type="ECO:0000259" key="8">
    <source>
        <dbReference type="PROSITE" id="PS51918"/>
    </source>
</evidence>
<dbReference type="GO" id="GO:0051539">
    <property type="term" value="F:4 iron, 4 sulfur cluster binding"/>
    <property type="evidence" value="ECO:0007669"/>
    <property type="project" value="UniProtKB-KW"/>
</dbReference>
<keyword evidence="3" id="KW-0949">S-adenosyl-L-methionine</keyword>
<dbReference type="SFLD" id="SFLDG01067">
    <property type="entry name" value="SPASM/twitch_domain_containing"/>
    <property type="match status" value="1"/>
</dbReference>
<dbReference type="Proteomes" id="UP000043763">
    <property type="component" value="Unassembled WGS sequence"/>
</dbReference>
<dbReference type="GO" id="GO:0006777">
    <property type="term" value="P:Mo-molybdopterin cofactor biosynthetic process"/>
    <property type="evidence" value="ECO:0007669"/>
    <property type="project" value="UniProtKB-KW"/>
</dbReference>